<keyword evidence="1" id="KW-1133">Transmembrane helix</keyword>
<evidence type="ECO:0000256" key="1">
    <source>
        <dbReference type="SAM" id="Phobius"/>
    </source>
</evidence>
<comment type="caution">
    <text evidence="2">The sequence shown here is derived from an EMBL/GenBank/DDBJ whole genome shotgun (WGS) entry which is preliminary data.</text>
</comment>
<keyword evidence="1" id="KW-0812">Transmembrane</keyword>
<dbReference type="Proteomes" id="UP001234343">
    <property type="component" value="Unassembled WGS sequence"/>
</dbReference>
<reference evidence="2 3" key="1">
    <citation type="submission" date="2023-06" db="EMBL/GenBank/DDBJ databases">
        <title>Alteromonas sp. ASW11-36 isolated from intertidal sand.</title>
        <authorList>
            <person name="Li Y."/>
        </authorList>
    </citation>
    <scope>NUCLEOTIDE SEQUENCE [LARGE SCALE GENOMIC DNA]</scope>
    <source>
        <strain evidence="2 3">ASW11-36</strain>
    </source>
</reference>
<gene>
    <name evidence="2" type="ORF">QTP81_11505</name>
</gene>
<proteinExistence type="predicted"/>
<feature type="transmembrane region" description="Helical" evidence="1">
    <location>
        <begin position="9"/>
        <end position="28"/>
    </location>
</feature>
<evidence type="ECO:0000313" key="3">
    <source>
        <dbReference type="Proteomes" id="UP001234343"/>
    </source>
</evidence>
<dbReference type="EMBL" id="JAUCBP010000008">
    <property type="protein sequence ID" value="MDM7861220.1"/>
    <property type="molecule type" value="Genomic_DNA"/>
</dbReference>
<evidence type="ECO:0000313" key="2">
    <source>
        <dbReference type="EMBL" id="MDM7861220.1"/>
    </source>
</evidence>
<organism evidence="2 3">
    <name type="scientific">Alteromonas arenosi</name>
    <dbReference type="NCBI Taxonomy" id="3055817"/>
    <lineage>
        <taxon>Bacteria</taxon>
        <taxon>Pseudomonadati</taxon>
        <taxon>Pseudomonadota</taxon>
        <taxon>Gammaproteobacteria</taxon>
        <taxon>Alteromonadales</taxon>
        <taxon>Alteromonadaceae</taxon>
        <taxon>Alteromonas/Salinimonas group</taxon>
        <taxon>Alteromonas</taxon>
    </lineage>
</organism>
<name>A0ABT7SYF6_9ALTE</name>
<dbReference type="RefSeq" id="WP_289365655.1">
    <property type="nucleotide sequence ID" value="NZ_JAUCBP010000008.1"/>
</dbReference>
<sequence>MKAVEVSKVWFIAFTSIIICCTLIYLYVVNSLHSPTEHLEKGRGAIKLGNFEIAFEACKVGVQEIGDQYQTLDVIDDSGLKESAALFALRDGEIMVAANTMCNVLESRIQMLERQWR</sequence>
<keyword evidence="1" id="KW-0472">Membrane</keyword>
<accession>A0ABT7SYF6</accession>
<protein>
    <submittedName>
        <fullName evidence="2">Uncharacterized protein</fullName>
    </submittedName>
</protein>
<keyword evidence="3" id="KW-1185">Reference proteome</keyword>